<evidence type="ECO:0000259" key="5">
    <source>
        <dbReference type="PROSITE" id="PS00716"/>
    </source>
</evidence>
<dbReference type="SUPFAM" id="SSF88946">
    <property type="entry name" value="Sigma2 domain of RNA polymerase sigma factors"/>
    <property type="match status" value="1"/>
</dbReference>
<dbReference type="InterPro" id="IPR013324">
    <property type="entry name" value="RNA_pol_sigma_r3/r4-like"/>
</dbReference>
<dbReference type="PANTHER" id="PTHR30603">
    <property type="entry name" value="RNA POLYMERASE SIGMA FACTOR RPO"/>
    <property type="match status" value="1"/>
</dbReference>
<dbReference type="Gene3D" id="1.10.601.10">
    <property type="entry name" value="RNA Polymerase Primary Sigma Factor"/>
    <property type="match status" value="1"/>
</dbReference>
<dbReference type="InterPro" id="IPR036388">
    <property type="entry name" value="WH-like_DNA-bd_sf"/>
</dbReference>
<accession>A0A7G9T3L4</accession>
<dbReference type="InterPro" id="IPR007624">
    <property type="entry name" value="RNA_pol_sigma70_r3"/>
</dbReference>
<dbReference type="NCBIfam" id="TIGR02937">
    <property type="entry name" value="sigma70-ECF"/>
    <property type="match status" value="1"/>
</dbReference>
<feature type="domain" description="RNA polymerase sigma-70" evidence="5">
    <location>
        <begin position="156"/>
        <end position="182"/>
    </location>
</feature>
<sequence>MGYEFSTYATWWIRQSIKRAIADKSSVVRLPVHMHEKINKLIQIKNKFQSDLGREITAEELSAEMNSDYETIHKLLEINNKFGKNLVSLETPVGTDNIGGYLGDLISDSESETAFEIVANEERLLILKKLMNNILNEREREIIYLRFGFSDNRVETLEEVGKHFGVTRERIRQIEAKALIKLKRSKQIKSFQAWQ</sequence>
<dbReference type="RefSeq" id="WP_187528524.1">
    <property type="nucleotide sequence ID" value="NZ_CP060724.1"/>
</dbReference>
<evidence type="ECO:0000256" key="1">
    <source>
        <dbReference type="ARBA" id="ARBA00023015"/>
    </source>
</evidence>
<dbReference type="InterPro" id="IPR013325">
    <property type="entry name" value="RNA_pol_sigma_r2"/>
</dbReference>
<dbReference type="EMBL" id="CP060724">
    <property type="protein sequence ID" value="QNN74689.1"/>
    <property type="molecule type" value="Genomic_DNA"/>
</dbReference>
<reference evidence="6 7" key="1">
    <citation type="submission" date="2020-08" db="EMBL/GenBank/DDBJ databases">
        <title>Genome sequence of Weissella diestrammenae KACC 16890T.</title>
        <authorList>
            <person name="Hyun D.-W."/>
            <person name="Bae J.-W."/>
        </authorList>
    </citation>
    <scope>NUCLEOTIDE SEQUENCE [LARGE SCALE GENOMIC DNA]</scope>
    <source>
        <strain evidence="6 7">KACC 16890</strain>
    </source>
</reference>
<dbReference type="InterPro" id="IPR007630">
    <property type="entry name" value="RNA_pol_sigma70_r4"/>
</dbReference>
<gene>
    <name evidence="6" type="ORF">H9L19_04490</name>
</gene>
<dbReference type="PRINTS" id="PR00046">
    <property type="entry name" value="SIGMA70FCT"/>
</dbReference>
<dbReference type="InterPro" id="IPR050239">
    <property type="entry name" value="Sigma-70_RNA_pol_init_factors"/>
</dbReference>
<evidence type="ECO:0000313" key="7">
    <source>
        <dbReference type="Proteomes" id="UP000515800"/>
    </source>
</evidence>
<dbReference type="InterPro" id="IPR000943">
    <property type="entry name" value="RNA_pol_sigma70"/>
</dbReference>
<dbReference type="AlphaFoldDB" id="A0A7G9T3L4"/>
<organism evidence="6 7">
    <name type="scientific">Weissella diestrammenae</name>
    <dbReference type="NCBI Taxonomy" id="1162633"/>
    <lineage>
        <taxon>Bacteria</taxon>
        <taxon>Bacillati</taxon>
        <taxon>Bacillota</taxon>
        <taxon>Bacilli</taxon>
        <taxon>Lactobacillales</taxon>
        <taxon>Lactobacillaceae</taxon>
        <taxon>Weissella</taxon>
    </lineage>
</organism>
<evidence type="ECO:0000256" key="3">
    <source>
        <dbReference type="ARBA" id="ARBA00023125"/>
    </source>
</evidence>
<protein>
    <submittedName>
        <fullName evidence="6">Sigma-70 family RNA polymerase sigma factor</fullName>
    </submittedName>
</protein>
<dbReference type="Proteomes" id="UP000515800">
    <property type="component" value="Chromosome"/>
</dbReference>
<dbReference type="Pfam" id="PF04545">
    <property type="entry name" value="Sigma70_r4"/>
    <property type="match status" value="1"/>
</dbReference>
<name>A0A7G9T3L4_9LACO</name>
<keyword evidence="1" id="KW-0805">Transcription regulation</keyword>
<proteinExistence type="predicted"/>
<evidence type="ECO:0000256" key="4">
    <source>
        <dbReference type="ARBA" id="ARBA00023163"/>
    </source>
</evidence>
<keyword evidence="3" id="KW-0238">DNA-binding</keyword>
<dbReference type="KEGG" id="wdi:H9L19_04490"/>
<evidence type="ECO:0000313" key="6">
    <source>
        <dbReference type="EMBL" id="QNN74689.1"/>
    </source>
</evidence>
<dbReference type="PANTHER" id="PTHR30603:SF47">
    <property type="entry name" value="RNA POLYMERASE SIGMA FACTOR SIGD, CHLOROPLASTIC"/>
    <property type="match status" value="1"/>
</dbReference>
<dbReference type="CDD" id="cd06171">
    <property type="entry name" value="Sigma70_r4"/>
    <property type="match status" value="1"/>
</dbReference>
<dbReference type="Pfam" id="PF04539">
    <property type="entry name" value="Sigma70_r3"/>
    <property type="match status" value="1"/>
</dbReference>
<keyword evidence="4" id="KW-0804">Transcription</keyword>
<evidence type="ECO:0000256" key="2">
    <source>
        <dbReference type="ARBA" id="ARBA00023082"/>
    </source>
</evidence>
<dbReference type="GO" id="GO:0003677">
    <property type="term" value="F:DNA binding"/>
    <property type="evidence" value="ECO:0007669"/>
    <property type="project" value="UniProtKB-KW"/>
</dbReference>
<dbReference type="SUPFAM" id="SSF88659">
    <property type="entry name" value="Sigma3 and sigma4 domains of RNA polymerase sigma factors"/>
    <property type="match status" value="2"/>
</dbReference>
<keyword evidence="7" id="KW-1185">Reference proteome</keyword>
<dbReference type="GO" id="GO:0006352">
    <property type="term" value="P:DNA-templated transcription initiation"/>
    <property type="evidence" value="ECO:0007669"/>
    <property type="project" value="InterPro"/>
</dbReference>
<keyword evidence="2" id="KW-0731">Sigma factor</keyword>
<dbReference type="Gene3D" id="1.10.10.10">
    <property type="entry name" value="Winged helix-like DNA-binding domain superfamily/Winged helix DNA-binding domain"/>
    <property type="match status" value="2"/>
</dbReference>
<dbReference type="PROSITE" id="PS00716">
    <property type="entry name" value="SIGMA70_2"/>
    <property type="match status" value="1"/>
</dbReference>
<dbReference type="InterPro" id="IPR014284">
    <property type="entry name" value="RNA_pol_sigma-70_dom"/>
</dbReference>
<dbReference type="GO" id="GO:0016987">
    <property type="term" value="F:sigma factor activity"/>
    <property type="evidence" value="ECO:0007669"/>
    <property type="project" value="UniProtKB-KW"/>
</dbReference>